<accession>A0AAD8RUL8</accession>
<dbReference type="PANTHER" id="PTHR33165:SF30">
    <property type="entry name" value="DUF295 DOMAIN-CONTAINING PROTEIN"/>
    <property type="match status" value="1"/>
</dbReference>
<keyword evidence="4" id="KW-1185">Reference proteome</keyword>
<evidence type="ECO:0000256" key="1">
    <source>
        <dbReference type="SAM" id="MobiDB-lite"/>
    </source>
</evidence>
<evidence type="ECO:0000259" key="2">
    <source>
        <dbReference type="Pfam" id="PF03478"/>
    </source>
</evidence>
<feature type="region of interest" description="Disordered" evidence="1">
    <location>
        <begin position="438"/>
        <end position="466"/>
    </location>
</feature>
<dbReference type="EMBL" id="JAUUTY010000005">
    <property type="protein sequence ID" value="KAK1631207.1"/>
    <property type="molecule type" value="Genomic_DNA"/>
</dbReference>
<reference evidence="3" key="1">
    <citation type="submission" date="2023-07" db="EMBL/GenBank/DDBJ databases">
        <title>A chromosome-level genome assembly of Lolium multiflorum.</title>
        <authorList>
            <person name="Chen Y."/>
            <person name="Copetti D."/>
            <person name="Kolliker R."/>
            <person name="Studer B."/>
        </authorList>
    </citation>
    <scope>NUCLEOTIDE SEQUENCE</scope>
    <source>
        <strain evidence="3">02402/16</strain>
        <tissue evidence="3">Leaf</tissue>
    </source>
</reference>
<gene>
    <name evidence="3" type="ORF">QYE76_005522</name>
</gene>
<evidence type="ECO:0000313" key="4">
    <source>
        <dbReference type="Proteomes" id="UP001231189"/>
    </source>
</evidence>
<dbReference type="Proteomes" id="UP001231189">
    <property type="component" value="Unassembled WGS sequence"/>
</dbReference>
<evidence type="ECO:0000313" key="3">
    <source>
        <dbReference type="EMBL" id="KAK1631207.1"/>
    </source>
</evidence>
<feature type="compositionally biased region" description="Pro residues" evidence="1">
    <location>
        <begin position="440"/>
        <end position="466"/>
    </location>
</feature>
<sequence length="466" mass="51679">MEKKNAPAAIAPEPVASEPVASEPVAAEPVASGRRIRGGAARRLRAGPVSRDGPLHKIGECLLAKEEYVDSYSAMRQVCRNWRSGLPDPDVHLHEWIMLHHALPRAAEFTFLHLGTSRYVTIDLSAVRARFYFLGFSRGVIVLAQKNPPHKIRLLNPLTKKSNTMFEAQMPSVFLKSVAVIKSPTMVFVATHYPPEIGWVDESTPTKDINEDGDWGEGRFSIKNHGFRSITPFNGELYAVAADNFEIGRIVCTNIQLQQRASTVKMETLISFLELGRRKFYLVESDGELLLVLLVSAALAGRPLVYRVDTQSRSLHPVTNIGSNAFFVNYIRCISVDTRVYPTLQPGSIYYTDLGYIRAYSHDTNAWDEWPLRVDRIGFYGPASSFSRTRLLLVTSSSKEILSVDPSDELEFQSDDWLGSSSSSVNGQRASACARALARPLPPSLPPPPTVPTLRRSPPPPPGRRG</sequence>
<organism evidence="3 4">
    <name type="scientific">Lolium multiflorum</name>
    <name type="common">Italian ryegrass</name>
    <name type="synonym">Lolium perenne subsp. multiflorum</name>
    <dbReference type="NCBI Taxonomy" id="4521"/>
    <lineage>
        <taxon>Eukaryota</taxon>
        <taxon>Viridiplantae</taxon>
        <taxon>Streptophyta</taxon>
        <taxon>Embryophyta</taxon>
        <taxon>Tracheophyta</taxon>
        <taxon>Spermatophyta</taxon>
        <taxon>Magnoliopsida</taxon>
        <taxon>Liliopsida</taxon>
        <taxon>Poales</taxon>
        <taxon>Poaceae</taxon>
        <taxon>BOP clade</taxon>
        <taxon>Pooideae</taxon>
        <taxon>Poodae</taxon>
        <taxon>Poeae</taxon>
        <taxon>Poeae Chloroplast Group 2 (Poeae type)</taxon>
        <taxon>Loliodinae</taxon>
        <taxon>Loliinae</taxon>
        <taxon>Lolium</taxon>
    </lineage>
</organism>
<dbReference type="Pfam" id="PF03478">
    <property type="entry name" value="Beta-prop_KIB1-4"/>
    <property type="match status" value="1"/>
</dbReference>
<name>A0AAD8RUL8_LOLMU</name>
<dbReference type="AlphaFoldDB" id="A0AAD8RUL8"/>
<proteinExistence type="predicted"/>
<feature type="domain" description="KIB1-4 beta-propeller" evidence="2">
    <location>
        <begin position="120"/>
        <end position="363"/>
    </location>
</feature>
<dbReference type="InterPro" id="IPR005174">
    <property type="entry name" value="KIB1-4_b-propeller"/>
</dbReference>
<feature type="region of interest" description="Disordered" evidence="1">
    <location>
        <begin position="1"/>
        <end position="32"/>
    </location>
</feature>
<dbReference type="PANTHER" id="PTHR33165">
    <property type="entry name" value="F-BOX DOMAIN CONTAINING PROTEIN-LIKE-RELATED"/>
    <property type="match status" value="1"/>
</dbReference>
<protein>
    <recommendedName>
        <fullName evidence="2">KIB1-4 beta-propeller domain-containing protein</fullName>
    </recommendedName>
</protein>
<comment type="caution">
    <text evidence="3">The sequence shown here is derived from an EMBL/GenBank/DDBJ whole genome shotgun (WGS) entry which is preliminary data.</text>
</comment>